<dbReference type="AlphaFoldDB" id="A0A5D3BSF6"/>
<feature type="domain" description="DUF8039" evidence="2">
    <location>
        <begin position="77"/>
        <end position="157"/>
    </location>
</feature>
<sequence>MSEDFLKRSNMQKERRKNYKYNHRTSHKGYANLGEDLKKEEKLPPSVDQATLWKHARVGKDGEFMNKEVEEIAGKIVRPCSFVVGKVDNIVATRTVFERISTDEIVYGVRLGEGNVQVLVELACDSHSLLPILIVGSIFSIHDAIGSHIPWPKYLITSSKKSRESEALKGTKSKMNEFKLPTVIRFVLRHVEKDTKDEYLTIPVDTWEIFGYSFNVNVMKDGIKQLCLMEELALSMILSYIICLYESDPSILEEYAFMNPGQILKGLAKGIDSAGGRKWLTERWRLARGFDPANDSRRGESRRHGSADADDLCSSHAWLGSEVGSGLGGLDSSACKIDDR</sequence>
<dbReference type="PANTHER" id="PTHR33018:SF34">
    <property type="entry name" value="OS02G0472350 PROTEIN"/>
    <property type="match status" value="1"/>
</dbReference>
<feature type="compositionally biased region" description="Basic residues" evidence="1">
    <location>
        <begin position="14"/>
        <end position="27"/>
    </location>
</feature>
<feature type="region of interest" description="Disordered" evidence="1">
    <location>
        <begin position="1"/>
        <end position="32"/>
    </location>
</feature>
<gene>
    <name evidence="3" type="ORF">E5676_scaffold280G00180</name>
</gene>
<dbReference type="Pfam" id="PF26133">
    <property type="entry name" value="DUF8039"/>
    <property type="match status" value="1"/>
</dbReference>
<evidence type="ECO:0000313" key="4">
    <source>
        <dbReference type="Proteomes" id="UP000321947"/>
    </source>
</evidence>
<name>A0A5D3BSF6_CUCMM</name>
<comment type="caution">
    <text evidence="3">The sequence shown here is derived from an EMBL/GenBank/DDBJ whole genome shotgun (WGS) entry which is preliminary data.</text>
</comment>
<proteinExistence type="predicted"/>
<evidence type="ECO:0000313" key="3">
    <source>
        <dbReference type="EMBL" id="TYK02613.1"/>
    </source>
</evidence>
<dbReference type="Proteomes" id="UP000321947">
    <property type="component" value="Unassembled WGS sequence"/>
</dbReference>
<reference evidence="3 4" key="1">
    <citation type="submission" date="2019-08" db="EMBL/GenBank/DDBJ databases">
        <title>Draft genome sequences of two oriental melons (Cucumis melo L. var makuwa).</title>
        <authorList>
            <person name="Kwon S.-Y."/>
        </authorList>
    </citation>
    <scope>NUCLEOTIDE SEQUENCE [LARGE SCALE GENOMIC DNA]</scope>
    <source>
        <strain evidence="4">cv. Chang Bougi</strain>
        <tissue evidence="3">Leaf</tissue>
    </source>
</reference>
<accession>A0A5D3BSF6</accession>
<dbReference type="InterPro" id="IPR004252">
    <property type="entry name" value="Probable_transposase_24"/>
</dbReference>
<dbReference type="Pfam" id="PF03004">
    <property type="entry name" value="Transposase_24"/>
    <property type="match status" value="1"/>
</dbReference>
<dbReference type="PANTHER" id="PTHR33018">
    <property type="entry name" value="OS10G0338966 PROTEIN-RELATED"/>
    <property type="match status" value="1"/>
</dbReference>
<dbReference type="InterPro" id="IPR058352">
    <property type="entry name" value="DUF8039"/>
</dbReference>
<protein>
    <recommendedName>
        <fullName evidence="2">DUF8039 domain-containing protein</fullName>
    </recommendedName>
</protein>
<evidence type="ECO:0000259" key="2">
    <source>
        <dbReference type="Pfam" id="PF26133"/>
    </source>
</evidence>
<organism evidence="3 4">
    <name type="scientific">Cucumis melo var. makuwa</name>
    <name type="common">Oriental melon</name>
    <dbReference type="NCBI Taxonomy" id="1194695"/>
    <lineage>
        <taxon>Eukaryota</taxon>
        <taxon>Viridiplantae</taxon>
        <taxon>Streptophyta</taxon>
        <taxon>Embryophyta</taxon>
        <taxon>Tracheophyta</taxon>
        <taxon>Spermatophyta</taxon>
        <taxon>Magnoliopsida</taxon>
        <taxon>eudicotyledons</taxon>
        <taxon>Gunneridae</taxon>
        <taxon>Pentapetalae</taxon>
        <taxon>rosids</taxon>
        <taxon>fabids</taxon>
        <taxon>Cucurbitales</taxon>
        <taxon>Cucurbitaceae</taxon>
        <taxon>Benincaseae</taxon>
        <taxon>Cucumis</taxon>
    </lineage>
</organism>
<dbReference type="EMBL" id="SSTD01015500">
    <property type="protein sequence ID" value="TYK02613.1"/>
    <property type="molecule type" value="Genomic_DNA"/>
</dbReference>
<feature type="compositionally biased region" description="Basic and acidic residues" evidence="1">
    <location>
        <begin position="1"/>
        <end position="13"/>
    </location>
</feature>
<evidence type="ECO:0000256" key="1">
    <source>
        <dbReference type="SAM" id="MobiDB-lite"/>
    </source>
</evidence>